<proteinExistence type="predicted"/>
<dbReference type="Proteomes" id="UP000285908">
    <property type="component" value="Unassembled WGS sequence"/>
</dbReference>
<dbReference type="EMBL" id="RQXX01000002">
    <property type="protein sequence ID" value="RVV98316.1"/>
    <property type="molecule type" value="Genomic_DNA"/>
</dbReference>
<keyword evidence="3" id="KW-1185">Reference proteome</keyword>
<protein>
    <submittedName>
        <fullName evidence="2">DUF4150 domain-containing protein</fullName>
    </submittedName>
</protein>
<organism evidence="2 3">
    <name type="scientific">Mesobaculum littorinae</name>
    <dbReference type="NCBI Taxonomy" id="2486419"/>
    <lineage>
        <taxon>Bacteria</taxon>
        <taxon>Pseudomonadati</taxon>
        <taxon>Pseudomonadota</taxon>
        <taxon>Alphaproteobacteria</taxon>
        <taxon>Rhodobacterales</taxon>
        <taxon>Roseobacteraceae</taxon>
        <taxon>Mesobaculum</taxon>
    </lineage>
</organism>
<name>A0A438AHX5_9RHOB</name>
<dbReference type="Pfam" id="PF13665">
    <property type="entry name" value="Tox-PAAR-like"/>
    <property type="match status" value="1"/>
</dbReference>
<accession>A0A438AHX5</accession>
<dbReference type="AlphaFoldDB" id="A0A438AHX5"/>
<reference evidence="2 3" key="1">
    <citation type="submission" date="2018-11" db="EMBL/GenBank/DDBJ databases">
        <title>Mesobaculum littorinae gen. nov., sp. nov., isolated from Littorina scabra that represents a novel genus of the order Rhodobacteraceae.</title>
        <authorList>
            <person name="Li F."/>
        </authorList>
    </citation>
    <scope>NUCLEOTIDE SEQUENCE [LARGE SCALE GENOMIC DNA]</scope>
    <source>
        <strain evidence="2 3">M0103</strain>
    </source>
</reference>
<feature type="region of interest" description="Disordered" evidence="1">
    <location>
        <begin position="11"/>
        <end position="33"/>
    </location>
</feature>
<evidence type="ECO:0000313" key="2">
    <source>
        <dbReference type="EMBL" id="RVV98316.1"/>
    </source>
</evidence>
<feature type="compositionally biased region" description="Basic residues" evidence="1">
    <location>
        <begin position="171"/>
        <end position="180"/>
    </location>
</feature>
<dbReference type="RefSeq" id="WP_127905549.1">
    <property type="nucleotide sequence ID" value="NZ_RQXX01000002.1"/>
</dbReference>
<dbReference type="OrthoDB" id="8052205at2"/>
<comment type="caution">
    <text evidence="2">The sequence shown here is derived from an EMBL/GenBank/DDBJ whole genome shotgun (WGS) entry which is preliminary data.</text>
</comment>
<feature type="compositionally biased region" description="Basic and acidic residues" evidence="1">
    <location>
        <begin position="182"/>
        <end position="191"/>
    </location>
</feature>
<gene>
    <name evidence="2" type="ORF">EKE94_05140</name>
</gene>
<evidence type="ECO:0000313" key="3">
    <source>
        <dbReference type="Proteomes" id="UP000285908"/>
    </source>
</evidence>
<evidence type="ECO:0000256" key="1">
    <source>
        <dbReference type="SAM" id="MobiDB-lite"/>
    </source>
</evidence>
<feature type="region of interest" description="Disordered" evidence="1">
    <location>
        <begin position="162"/>
        <end position="199"/>
    </location>
</feature>
<sequence>MSVTVRINGLTLTHRGSGGSHSNSTPDVCRTPGDGKPVPYGITAVNPDIVKGTTTVLADGGHMIAHKPSEFSRCTGDEAGSMKGVSSGTHLAQSNWITYSPNVYMEGQNVCRLSDKLHMNNYNCISGQGGQVERVFDTGDEVLNELCRIFCEVREEWQACRRNPPPGGCRRPSHTAKSRTRTALERPDSRLNRGITSRRGPRALGAAERSIFVGRTRAMAEQMGRRAYSERGMRNYLERQMRRLIRREGLAAVKRAGRKMWMKFVPGLNIISGVMDAIDLAVTAADIYQAVRSMNLLESEAVRIVPDVSILDQDGAVLDIYDYKFDAPGYQDDFQSDQLDLYKNRSQGGVFEVSDATCSCDAHPATPIS</sequence>